<feature type="region of interest" description="Disordered" evidence="2">
    <location>
        <begin position="54"/>
        <end position="82"/>
    </location>
</feature>
<evidence type="ECO:0000256" key="1">
    <source>
        <dbReference type="ARBA" id="ARBA00023186"/>
    </source>
</evidence>
<dbReference type="PROSITE" id="PS50076">
    <property type="entry name" value="DNAJ_2"/>
    <property type="match status" value="1"/>
</dbReference>
<gene>
    <name evidence="3" type="ORF">ALQ84_02182</name>
</gene>
<name>A0A0P9KIP5_9PSED</name>
<protein>
    <submittedName>
        <fullName evidence="3">DnaJ domain-containing protein</fullName>
    </submittedName>
</protein>
<dbReference type="InterPro" id="IPR036869">
    <property type="entry name" value="J_dom_sf"/>
</dbReference>
<sequence length="172" mass="19729">MDCWSVLDLGHDADERSIKRQYARLLKTTRPDDDPVAFQTLRDAYEQALDLARNRAEDDDEGSDTWSSTGQEHPSQTFDTPVSLARPEHRAVLQAFDMAEPPARPAVELSWYEQACQTTPENLHSQRQIAQNQGCDELFQQHLARRCLLDPEDNQALIKAAVEQLQWLTPWQ</sequence>
<proteinExistence type="predicted"/>
<dbReference type="Proteomes" id="UP000278587">
    <property type="component" value="Unassembled WGS sequence"/>
</dbReference>
<dbReference type="AlphaFoldDB" id="A0A0P9KIP5"/>
<organism evidence="3 4">
    <name type="scientific">Pseudomonas caricapapayae</name>
    <dbReference type="NCBI Taxonomy" id="46678"/>
    <lineage>
        <taxon>Bacteria</taxon>
        <taxon>Pseudomonadati</taxon>
        <taxon>Pseudomonadota</taxon>
        <taxon>Gammaproteobacteria</taxon>
        <taxon>Pseudomonadales</taxon>
        <taxon>Pseudomonadaceae</taxon>
        <taxon>Pseudomonas</taxon>
    </lineage>
</organism>
<dbReference type="InterPro" id="IPR001623">
    <property type="entry name" value="DnaJ_domain"/>
</dbReference>
<evidence type="ECO:0000256" key="2">
    <source>
        <dbReference type="SAM" id="MobiDB-lite"/>
    </source>
</evidence>
<feature type="compositionally biased region" description="Polar residues" evidence="2">
    <location>
        <begin position="64"/>
        <end position="80"/>
    </location>
</feature>
<evidence type="ECO:0000313" key="3">
    <source>
        <dbReference type="EMBL" id="RMM04580.1"/>
    </source>
</evidence>
<comment type="caution">
    <text evidence="3">The sequence shown here is derived from an EMBL/GenBank/DDBJ whole genome shotgun (WGS) entry which is preliminary data.</text>
</comment>
<dbReference type="SUPFAM" id="SSF46565">
    <property type="entry name" value="Chaperone J-domain"/>
    <property type="match status" value="1"/>
</dbReference>
<keyword evidence="1" id="KW-0143">Chaperone</keyword>
<dbReference type="Gene3D" id="1.10.287.110">
    <property type="entry name" value="DnaJ domain"/>
    <property type="match status" value="1"/>
</dbReference>
<evidence type="ECO:0000313" key="4">
    <source>
        <dbReference type="Proteomes" id="UP000278587"/>
    </source>
</evidence>
<accession>A0A0P9KIP5</accession>
<dbReference type="EMBL" id="RBOC01000179">
    <property type="protein sequence ID" value="RMM04580.1"/>
    <property type="molecule type" value="Genomic_DNA"/>
</dbReference>
<reference evidence="3 4" key="1">
    <citation type="submission" date="2018-08" db="EMBL/GenBank/DDBJ databases">
        <title>Recombination of ecologically and evolutionarily significant loci maintains genetic cohesion in the Pseudomonas syringae species complex.</title>
        <authorList>
            <person name="Dillon M."/>
            <person name="Thakur S."/>
            <person name="Almeida R.N.D."/>
            <person name="Weir B.S."/>
            <person name="Guttman D.S."/>
        </authorList>
    </citation>
    <scope>NUCLEOTIDE SEQUENCE [LARGE SCALE GENOMIC DNA]</scope>
    <source>
        <strain evidence="3 4">ICMP 4086</strain>
    </source>
</reference>